<evidence type="ECO:0000313" key="2">
    <source>
        <dbReference type="EMBL" id="PIP86020.1"/>
    </source>
</evidence>
<name>A0A2H0DWR6_9BACT</name>
<keyword evidence="1" id="KW-1133">Transmembrane helix</keyword>
<sequence length="295" mass="32622">MKESSNLKRFRIMGIVFLVLLGGLIVYRVIKEGVVSSQLGINLAVVGENGCSLLVLRPDEDIVGWVNLPEKLKLKIYNSSAQYPIGSLWVYGVSEKRPYEILEKSLGLSVGVAISRTIKINGDPSVEGVLGSLHKINLKTDLSLRDRFLIRRYLVEAVSSKKILEMDIPKKAMDKITEPDGKDFLIFNNVMVLWTKNKFLLESILMENVDASINNLSGIVGLGVAVSRQLESAGLRVVEVKTDPNQGIAGTGCIFVSRGNYPVTESFLIQQMKCERRVEVDKGMINKGGVGIWLK</sequence>
<dbReference type="AlphaFoldDB" id="A0A2H0DWR6"/>
<keyword evidence="1" id="KW-0812">Transmembrane</keyword>
<evidence type="ECO:0000313" key="3">
    <source>
        <dbReference type="Proteomes" id="UP000231136"/>
    </source>
</evidence>
<reference evidence="2 3" key="1">
    <citation type="submission" date="2017-09" db="EMBL/GenBank/DDBJ databases">
        <title>Depth-based differentiation of microbial function through sediment-hosted aquifers and enrichment of novel symbionts in the deep terrestrial subsurface.</title>
        <authorList>
            <person name="Probst A.J."/>
            <person name="Ladd B."/>
            <person name="Jarett J.K."/>
            <person name="Geller-Mcgrath D.E."/>
            <person name="Sieber C.M."/>
            <person name="Emerson J.B."/>
            <person name="Anantharaman K."/>
            <person name="Thomas B.C."/>
            <person name="Malmstrom R."/>
            <person name="Stieglmeier M."/>
            <person name="Klingl A."/>
            <person name="Woyke T."/>
            <person name="Ryan C.M."/>
            <person name="Banfield J.F."/>
        </authorList>
    </citation>
    <scope>NUCLEOTIDE SEQUENCE [LARGE SCALE GENOMIC DNA]</scope>
    <source>
        <strain evidence="2">CG22_combo_CG10-13_8_21_14_all_43_12</strain>
    </source>
</reference>
<accession>A0A2H0DWR6</accession>
<proteinExistence type="predicted"/>
<comment type="caution">
    <text evidence="2">The sequence shown here is derived from an EMBL/GenBank/DDBJ whole genome shotgun (WGS) entry which is preliminary data.</text>
</comment>
<evidence type="ECO:0008006" key="4">
    <source>
        <dbReference type="Google" id="ProtNLM"/>
    </source>
</evidence>
<keyword evidence="1" id="KW-0472">Membrane</keyword>
<protein>
    <recommendedName>
        <fullName evidence="4">LytR/CpsA/Psr regulator C-terminal domain-containing protein</fullName>
    </recommendedName>
</protein>
<organism evidence="2 3">
    <name type="scientific">Candidatus Collierbacteria bacterium CG22_combo_CG10-13_8_21_14_all_43_12</name>
    <dbReference type="NCBI Taxonomy" id="1974537"/>
    <lineage>
        <taxon>Bacteria</taxon>
        <taxon>Candidatus Collieribacteriota</taxon>
    </lineage>
</organism>
<evidence type="ECO:0000256" key="1">
    <source>
        <dbReference type="SAM" id="Phobius"/>
    </source>
</evidence>
<gene>
    <name evidence="2" type="ORF">COW83_01150</name>
</gene>
<dbReference type="Proteomes" id="UP000231136">
    <property type="component" value="Unassembled WGS sequence"/>
</dbReference>
<dbReference type="EMBL" id="PCTR01000040">
    <property type="protein sequence ID" value="PIP86020.1"/>
    <property type="molecule type" value="Genomic_DNA"/>
</dbReference>
<feature type="transmembrane region" description="Helical" evidence="1">
    <location>
        <begin position="12"/>
        <end position="30"/>
    </location>
</feature>